<reference evidence="1 2" key="1">
    <citation type="submission" date="2018-02" db="EMBL/GenBank/DDBJ databases">
        <title>The genomes of Aspergillus section Nigri reveals drivers in fungal speciation.</title>
        <authorList>
            <consortium name="DOE Joint Genome Institute"/>
            <person name="Vesth T.C."/>
            <person name="Nybo J."/>
            <person name="Theobald S."/>
            <person name="Brandl J."/>
            <person name="Frisvad J.C."/>
            <person name="Nielsen K.F."/>
            <person name="Lyhne E.K."/>
            <person name="Kogle M.E."/>
            <person name="Kuo A."/>
            <person name="Riley R."/>
            <person name="Clum A."/>
            <person name="Nolan M."/>
            <person name="Lipzen A."/>
            <person name="Salamov A."/>
            <person name="Henrissat B."/>
            <person name="Wiebenga A."/>
            <person name="De vries R.P."/>
            <person name="Grigoriev I.V."/>
            <person name="Mortensen U.H."/>
            <person name="Andersen M.R."/>
            <person name="Baker S.E."/>
        </authorList>
    </citation>
    <scope>NUCLEOTIDE SEQUENCE [LARGE SCALE GENOMIC DNA]</scope>
    <source>
        <strain evidence="1 2">CBS 707.79</strain>
    </source>
</reference>
<name>A0A319E1J2_9EURO</name>
<protein>
    <submittedName>
        <fullName evidence="1">Uncharacterized protein</fullName>
    </submittedName>
</protein>
<gene>
    <name evidence="1" type="ORF">BO71DRAFT_121989</name>
</gene>
<accession>A0A319E1J2</accession>
<evidence type="ECO:0000313" key="2">
    <source>
        <dbReference type="Proteomes" id="UP000247810"/>
    </source>
</evidence>
<evidence type="ECO:0000313" key="1">
    <source>
        <dbReference type="EMBL" id="PYH97603.1"/>
    </source>
</evidence>
<organism evidence="1 2">
    <name type="scientific">Aspergillus ellipticus CBS 707.79</name>
    <dbReference type="NCBI Taxonomy" id="1448320"/>
    <lineage>
        <taxon>Eukaryota</taxon>
        <taxon>Fungi</taxon>
        <taxon>Dikarya</taxon>
        <taxon>Ascomycota</taxon>
        <taxon>Pezizomycotina</taxon>
        <taxon>Eurotiomycetes</taxon>
        <taxon>Eurotiomycetidae</taxon>
        <taxon>Eurotiales</taxon>
        <taxon>Aspergillaceae</taxon>
        <taxon>Aspergillus</taxon>
        <taxon>Aspergillus subgen. Circumdati</taxon>
    </lineage>
</organism>
<dbReference type="AlphaFoldDB" id="A0A319E1J2"/>
<dbReference type="Proteomes" id="UP000247810">
    <property type="component" value="Unassembled WGS sequence"/>
</dbReference>
<sequence length="271" mass="29789">MHRSPEGGSLHARDAPGRGWSVPSTMWDDIIRGGGLECQRWQTYGRSAARYVNSAYPPLPVRSTPMTPRIAPAVGFGHWSIICTVSGRQSCLLTCNMLLCQYYLTRNSDGRSLASTQNALALPSHDLLKMPRLYLHPGCDYRLFCGSYQSWGDRGSIATRHSADPRNFHHMALQKWDEEGIATTQLGLHTIIAKGAQIWGLKSSSERLCPLLYTGLTLFSEFNFCGWPVFCSCAHLTRTSLDLPSPVASHSSFTGSNLGLKGPKGTRSGVD</sequence>
<dbReference type="VEuPathDB" id="FungiDB:BO71DRAFT_121989"/>
<keyword evidence="2" id="KW-1185">Reference proteome</keyword>
<proteinExistence type="predicted"/>
<dbReference type="EMBL" id="KZ825822">
    <property type="protein sequence ID" value="PYH97603.1"/>
    <property type="molecule type" value="Genomic_DNA"/>
</dbReference>